<sequence length="188" mass="20409">MPSDPKTPSKQIIPKSPSDGWQQRITIPTILAGIAGGLFGLVSKSRRPLAVSYAANLAIVTGCYCGARELARDARASEPDDLINSVIGGVASGGLLGKLQGGQLSAIRYAVIFATVGTAFDFTTLELRPYLRNIQNSVQEMSLDPSSWSLPEWSPIQILDEEALAAKRAREQQLYEQRRFGTMNKEKS</sequence>
<name>A0A5P1E6R5_ASPOF</name>
<evidence type="ECO:0000256" key="1">
    <source>
        <dbReference type="ARBA" id="ARBA00004141"/>
    </source>
</evidence>
<protein>
    <submittedName>
        <fullName evidence="7">Uncharacterized protein</fullName>
    </submittedName>
</protein>
<dbReference type="Gramene" id="ONK58332">
    <property type="protein sequence ID" value="ONK58332"/>
    <property type="gene ID" value="A4U43_C09F11120"/>
</dbReference>
<dbReference type="GO" id="GO:0030943">
    <property type="term" value="F:mitochondrion targeting sequence binding"/>
    <property type="evidence" value="ECO:0007669"/>
    <property type="project" value="TreeGrafter"/>
</dbReference>
<dbReference type="InterPro" id="IPR039175">
    <property type="entry name" value="TIM22"/>
</dbReference>
<dbReference type="GO" id="GO:0045039">
    <property type="term" value="P:protein insertion into mitochondrial inner membrane"/>
    <property type="evidence" value="ECO:0007669"/>
    <property type="project" value="InterPro"/>
</dbReference>
<evidence type="ECO:0000256" key="4">
    <source>
        <dbReference type="ARBA" id="ARBA00023136"/>
    </source>
</evidence>
<reference evidence="8" key="1">
    <citation type="journal article" date="2017" name="Nat. Commun.">
        <title>The asparagus genome sheds light on the origin and evolution of a young Y chromosome.</title>
        <authorList>
            <person name="Harkess A."/>
            <person name="Zhou J."/>
            <person name="Xu C."/>
            <person name="Bowers J.E."/>
            <person name="Van der Hulst R."/>
            <person name="Ayyampalayam S."/>
            <person name="Mercati F."/>
            <person name="Riccardi P."/>
            <person name="McKain M.R."/>
            <person name="Kakrana A."/>
            <person name="Tang H."/>
            <person name="Ray J."/>
            <person name="Groenendijk J."/>
            <person name="Arikit S."/>
            <person name="Mathioni S.M."/>
            <person name="Nakano M."/>
            <person name="Shan H."/>
            <person name="Telgmann-Rauber A."/>
            <person name="Kanno A."/>
            <person name="Yue Z."/>
            <person name="Chen H."/>
            <person name="Li W."/>
            <person name="Chen Y."/>
            <person name="Xu X."/>
            <person name="Zhang Y."/>
            <person name="Luo S."/>
            <person name="Chen H."/>
            <person name="Gao J."/>
            <person name="Mao Z."/>
            <person name="Pires J.C."/>
            <person name="Luo M."/>
            <person name="Kudrna D."/>
            <person name="Wing R.A."/>
            <person name="Meyers B.C."/>
            <person name="Yi K."/>
            <person name="Kong H."/>
            <person name="Lavrijsen P."/>
            <person name="Sunseri F."/>
            <person name="Falavigna A."/>
            <person name="Ye Y."/>
            <person name="Leebens-Mack J.H."/>
            <person name="Chen G."/>
        </authorList>
    </citation>
    <scope>NUCLEOTIDE SEQUENCE [LARGE SCALE GENOMIC DNA]</scope>
    <source>
        <strain evidence="8">cv. DH0086</strain>
    </source>
</reference>
<dbReference type="AlphaFoldDB" id="A0A5P1E6R5"/>
<dbReference type="PANTHER" id="PTHR14110">
    <property type="entry name" value="MITOCHONDRIAL IMPORT INNER MEMBRANE TRANSLOCASE SUBUNIT TIM22"/>
    <property type="match status" value="1"/>
</dbReference>
<keyword evidence="4 6" id="KW-0472">Membrane</keyword>
<comment type="subcellular location">
    <subcellularLocation>
        <location evidence="1">Membrane</location>
        <topology evidence="1">Multi-pass membrane protein</topology>
    </subcellularLocation>
</comment>
<proteinExistence type="predicted"/>
<keyword evidence="8" id="KW-1185">Reference proteome</keyword>
<dbReference type="OMA" id="ICATYAT"/>
<evidence type="ECO:0000256" key="3">
    <source>
        <dbReference type="ARBA" id="ARBA00022989"/>
    </source>
</evidence>
<feature type="transmembrane region" description="Helical" evidence="6">
    <location>
        <begin position="25"/>
        <end position="42"/>
    </location>
</feature>
<feature type="region of interest" description="Disordered" evidence="5">
    <location>
        <begin position="1"/>
        <end position="20"/>
    </location>
</feature>
<dbReference type="Proteomes" id="UP000243459">
    <property type="component" value="Chromosome 9"/>
</dbReference>
<gene>
    <name evidence="7" type="ORF">A4U43_C09F11120</name>
</gene>
<evidence type="ECO:0000256" key="5">
    <source>
        <dbReference type="SAM" id="MobiDB-lite"/>
    </source>
</evidence>
<feature type="compositionally biased region" description="Polar residues" evidence="5">
    <location>
        <begin position="1"/>
        <end position="10"/>
    </location>
</feature>
<evidence type="ECO:0000256" key="6">
    <source>
        <dbReference type="SAM" id="Phobius"/>
    </source>
</evidence>
<dbReference type="PANTHER" id="PTHR14110:SF10">
    <property type="entry name" value="OS04G0376100 PROTEIN"/>
    <property type="match status" value="1"/>
</dbReference>
<dbReference type="OrthoDB" id="1913277at2759"/>
<accession>A0A5P1E6R5</accession>
<organism evidence="7 8">
    <name type="scientific">Asparagus officinalis</name>
    <name type="common">Garden asparagus</name>
    <dbReference type="NCBI Taxonomy" id="4686"/>
    <lineage>
        <taxon>Eukaryota</taxon>
        <taxon>Viridiplantae</taxon>
        <taxon>Streptophyta</taxon>
        <taxon>Embryophyta</taxon>
        <taxon>Tracheophyta</taxon>
        <taxon>Spermatophyta</taxon>
        <taxon>Magnoliopsida</taxon>
        <taxon>Liliopsida</taxon>
        <taxon>Asparagales</taxon>
        <taxon>Asparagaceae</taxon>
        <taxon>Asparagoideae</taxon>
        <taxon>Asparagus</taxon>
    </lineage>
</organism>
<evidence type="ECO:0000313" key="7">
    <source>
        <dbReference type="EMBL" id="ONK58332.1"/>
    </source>
</evidence>
<dbReference type="GO" id="GO:0042721">
    <property type="term" value="C:TIM22 mitochondrial import inner membrane insertion complex"/>
    <property type="evidence" value="ECO:0007669"/>
    <property type="project" value="InterPro"/>
</dbReference>
<dbReference type="EMBL" id="CM007389">
    <property type="protein sequence ID" value="ONK58332.1"/>
    <property type="molecule type" value="Genomic_DNA"/>
</dbReference>
<evidence type="ECO:0000313" key="8">
    <source>
        <dbReference type="Proteomes" id="UP000243459"/>
    </source>
</evidence>
<dbReference type="GO" id="GO:0008320">
    <property type="term" value="F:protein transmembrane transporter activity"/>
    <property type="evidence" value="ECO:0007669"/>
    <property type="project" value="TreeGrafter"/>
</dbReference>
<keyword evidence="2 6" id="KW-0812">Transmembrane</keyword>
<keyword evidence="3 6" id="KW-1133">Transmembrane helix</keyword>
<evidence type="ECO:0000256" key="2">
    <source>
        <dbReference type="ARBA" id="ARBA00022692"/>
    </source>
</evidence>